<dbReference type="Proteomes" id="UP000189670">
    <property type="component" value="Unassembled WGS sequence"/>
</dbReference>
<protein>
    <submittedName>
        <fullName evidence="1">Uncharacterized protein</fullName>
    </submittedName>
</protein>
<comment type="caution">
    <text evidence="1">The sequence shown here is derived from an EMBL/GenBank/DDBJ whole genome shotgun (WGS) entry which is preliminary data.</text>
</comment>
<reference evidence="2" key="1">
    <citation type="submission" date="2012-11" db="EMBL/GenBank/DDBJ databases">
        <authorList>
            <person name="Lucero-Rivera Y.E."/>
            <person name="Tovar-Ramirez D."/>
        </authorList>
    </citation>
    <scope>NUCLEOTIDE SEQUENCE [LARGE SCALE GENOMIC DNA]</scope>
    <source>
        <strain evidence="2">Araruama</strain>
    </source>
</reference>
<dbReference type="EMBL" id="ATBP01002032">
    <property type="protein sequence ID" value="ETR66364.1"/>
    <property type="molecule type" value="Genomic_DNA"/>
</dbReference>
<gene>
    <name evidence="1" type="ORF">OMM_12884</name>
</gene>
<name>A0A1V1NUX5_9BACT</name>
<proteinExistence type="predicted"/>
<accession>A0A1V1NUX5</accession>
<evidence type="ECO:0000313" key="1">
    <source>
        <dbReference type="EMBL" id="ETR66364.1"/>
    </source>
</evidence>
<organism evidence="1 2">
    <name type="scientific">Candidatus Magnetoglobus multicellularis str. Araruama</name>
    <dbReference type="NCBI Taxonomy" id="890399"/>
    <lineage>
        <taxon>Bacteria</taxon>
        <taxon>Pseudomonadati</taxon>
        <taxon>Thermodesulfobacteriota</taxon>
        <taxon>Desulfobacteria</taxon>
        <taxon>Desulfobacterales</taxon>
        <taxon>Desulfobacteraceae</taxon>
        <taxon>Candidatus Magnetoglobus</taxon>
    </lineage>
</organism>
<evidence type="ECO:0000313" key="2">
    <source>
        <dbReference type="Proteomes" id="UP000189670"/>
    </source>
</evidence>
<sequence>TMHHKNTVFRILEEMKKLDKQDLYDFLQTHNIKLPYDSKERVLDEIISKTDGHYEQTLYELENMVNRAWAMDEAGVDEIDEEADEDLGVDD</sequence>
<dbReference type="AlphaFoldDB" id="A0A1V1NUX5"/>
<feature type="non-terminal residue" evidence="1">
    <location>
        <position position="1"/>
    </location>
</feature>